<reference evidence="2 3" key="2">
    <citation type="submission" date="2018-12" db="EMBL/GenBank/DDBJ databases">
        <title>Whole-genome sequences of fifteen clinical Streptococcus suis strains isolated from pigs between 2006 and 2018.</title>
        <authorList>
            <person name="Stevens M.J.A."/>
            <person name="Cernela N."/>
            <person name="Spoerry Serrano N."/>
            <person name="Schmitt S."/>
            <person name="Schrenzel J."/>
            <person name="Stephan R."/>
        </authorList>
    </citation>
    <scope>NUCLEOTIDE SEQUENCE [LARGE SCALE GENOMIC DNA]</scope>
    <source>
        <strain evidence="2 3">PP422</strain>
    </source>
</reference>
<dbReference type="Pfam" id="PF16935">
    <property type="entry name" value="Hol_Tox"/>
    <property type="match status" value="1"/>
</dbReference>
<evidence type="ECO:0000256" key="1">
    <source>
        <dbReference type="SAM" id="Phobius"/>
    </source>
</evidence>
<accession>A0A426TI16</accession>
<name>A0A426TI16_STRSU</name>
<keyword evidence="1" id="KW-0472">Membrane</keyword>
<sequence>MLEFGGFTINLLTLVIALNLLTDKKK</sequence>
<evidence type="ECO:0008006" key="4">
    <source>
        <dbReference type="Google" id="ProtNLM"/>
    </source>
</evidence>
<evidence type="ECO:0000313" key="3">
    <source>
        <dbReference type="Proteomes" id="UP000274117"/>
    </source>
</evidence>
<dbReference type="Proteomes" id="UP000274117">
    <property type="component" value="Unassembled WGS sequence"/>
</dbReference>
<gene>
    <name evidence="2" type="ORF">EI998_02205</name>
</gene>
<organism evidence="2 3">
    <name type="scientific">Streptococcus suis</name>
    <dbReference type="NCBI Taxonomy" id="1307"/>
    <lineage>
        <taxon>Bacteria</taxon>
        <taxon>Bacillati</taxon>
        <taxon>Bacillota</taxon>
        <taxon>Bacilli</taxon>
        <taxon>Lactobacillales</taxon>
        <taxon>Streptococcaceae</taxon>
        <taxon>Streptococcus</taxon>
    </lineage>
</organism>
<comment type="caution">
    <text evidence="2">The sequence shown here is derived from an EMBL/GenBank/DDBJ whole genome shotgun (WGS) entry which is preliminary data.</text>
</comment>
<dbReference type="InterPro" id="IPR031616">
    <property type="entry name" value="BsrE-like"/>
</dbReference>
<evidence type="ECO:0000313" key="2">
    <source>
        <dbReference type="EMBL" id="RRR54760.1"/>
    </source>
</evidence>
<proteinExistence type="predicted"/>
<dbReference type="RefSeq" id="WP_105122852.1">
    <property type="nucleotide sequence ID" value="NZ_JABCRQ010000002.1"/>
</dbReference>
<keyword evidence="1" id="KW-0812">Transmembrane</keyword>
<dbReference type="AlphaFoldDB" id="A0A426TI16"/>
<dbReference type="EMBL" id="RSDO01000003">
    <property type="protein sequence ID" value="RRR54760.1"/>
    <property type="molecule type" value="Genomic_DNA"/>
</dbReference>
<feature type="transmembrane region" description="Helical" evidence="1">
    <location>
        <begin position="6"/>
        <end position="22"/>
    </location>
</feature>
<keyword evidence="1" id="KW-1133">Transmembrane helix</keyword>
<reference evidence="2 3" key="1">
    <citation type="submission" date="2018-11" db="EMBL/GenBank/DDBJ databases">
        <authorList>
            <person name="Stevens M.J."/>
            <person name="Cernela N."/>
            <person name="Spoerry Serrano N."/>
            <person name="Schmitt S."/>
            <person name="Schrenzel J."/>
            <person name="Stephan R."/>
        </authorList>
    </citation>
    <scope>NUCLEOTIDE SEQUENCE [LARGE SCALE GENOMIC DNA]</scope>
    <source>
        <strain evidence="2 3">PP422</strain>
    </source>
</reference>
<protein>
    <recommendedName>
        <fullName evidence="4">Holin-like toxin</fullName>
    </recommendedName>
</protein>